<evidence type="ECO:0000259" key="1">
    <source>
        <dbReference type="Pfam" id="PF13649"/>
    </source>
</evidence>
<dbReference type="InterPro" id="IPR041698">
    <property type="entry name" value="Methyltransf_25"/>
</dbReference>
<evidence type="ECO:0000313" key="2">
    <source>
        <dbReference type="EMBL" id="OWR01846.1"/>
    </source>
</evidence>
<dbReference type="Pfam" id="PF13649">
    <property type="entry name" value="Methyltransf_25"/>
    <property type="match status" value="1"/>
</dbReference>
<proteinExistence type="predicted"/>
<comment type="caution">
    <text evidence="2">The sequence shown here is derived from an EMBL/GenBank/DDBJ whole genome shotgun (WGS) entry which is preliminary data.</text>
</comment>
<dbReference type="EMBL" id="NISI01000012">
    <property type="protein sequence ID" value="OWR01846.1"/>
    <property type="molecule type" value="Genomic_DNA"/>
</dbReference>
<dbReference type="OrthoDB" id="9804312at2"/>
<dbReference type="RefSeq" id="WP_088485541.1">
    <property type="nucleotide sequence ID" value="NZ_JBCNLH010000004.1"/>
</dbReference>
<protein>
    <recommendedName>
        <fullName evidence="1">Methyltransferase domain-containing protein</fullName>
    </recommendedName>
</protein>
<name>A0A254N0N0_9BURK</name>
<evidence type="ECO:0000313" key="3">
    <source>
        <dbReference type="Proteomes" id="UP000197446"/>
    </source>
</evidence>
<keyword evidence="3" id="KW-1185">Reference proteome</keyword>
<reference evidence="2 3" key="1">
    <citation type="journal article" date="2007" name="Int. J. Syst. Evol. Microbiol.">
        <title>Description of Pelomonas aquatica sp. nov. and Pelomonas puraquae sp. nov., isolated from industrial and haemodialysis water.</title>
        <authorList>
            <person name="Gomila M."/>
            <person name="Bowien B."/>
            <person name="Falsen E."/>
            <person name="Moore E.R."/>
            <person name="Lalucat J."/>
        </authorList>
    </citation>
    <scope>NUCLEOTIDE SEQUENCE [LARGE SCALE GENOMIC DNA]</scope>
    <source>
        <strain evidence="2 3">CCUG 52769</strain>
    </source>
</reference>
<feature type="domain" description="Methyltransferase" evidence="1">
    <location>
        <begin position="40"/>
        <end position="135"/>
    </location>
</feature>
<dbReference type="InterPro" id="IPR029063">
    <property type="entry name" value="SAM-dependent_MTases_sf"/>
</dbReference>
<dbReference type="CDD" id="cd02440">
    <property type="entry name" value="AdoMet_MTases"/>
    <property type="match status" value="1"/>
</dbReference>
<accession>A0A254N0N0</accession>
<organism evidence="2 3">
    <name type="scientific">Roseateles puraquae</name>
    <dbReference type="NCBI Taxonomy" id="431059"/>
    <lineage>
        <taxon>Bacteria</taxon>
        <taxon>Pseudomonadati</taxon>
        <taxon>Pseudomonadota</taxon>
        <taxon>Betaproteobacteria</taxon>
        <taxon>Burkholderiales</taxon>
        <taxon>Sphaerotilaceae</taxon>
        <taxon>Roseateles</taxon>
    </lineage>
</organism>
<dbReference type="SUPFAM" id="SSF53335">
    <property type="entry name" value="S-adenosyl-L-methionine-dependent methyltransferases"/>
    <property type="match status" value="1"/>
</dbReference>
<dbReference type="Proteomes" id="UP000197446">
    <property type="component" value="Unassembled WGS sequence"/>
</dbReference>
<dbReference type="Gene3D" id="3.40.50.150">
    <property type="entry name" value="Vaccinia Virus protein VP39"/>
    <property type="match status" value="1"/>
</dbReference>
<gene>
    <name evidence="2" type="ORF">CDO81_22760</name>
</gene>
<dbReference type="AlphaFoldDB" id="A0A254N0N0"/>
<sequence>MDAGTHAFYDRYANEGVAAESPRSAMLAQVERLLPVGCSVLDVGAGAGRDVAGMLALGLQAWGVEPHAGMRAQAERLYPTTRGRLADAGLPDLGHPFAVERPQGFDAVVCSAVLMHLAPSDLPAALASMASLLRPRQAAPAVRLLLALPEMAASALAGDRDGDGRRFHNHAPSEVQALLAPLGLRLHSAVVNDAVLVSAATRWHLLAFQDA</sequence>